<feature type="transmembrane region" description="Helical" evidence="9">
    <location>
        <begin position="21"/>
        <end position="50"/>
    </location>
</feature>
<evidence type="ECO:0000256" key="6">
    <source>
        <dbReference type="ARBA" id="ARBA00022847"/>
    </source>
</evidence>
<comment type="caution">
    <text evidence="11">The sequence shown here is derived from an EMBL/GenBank/DDBJ whole genome shotgun (WGS) entry which is preliminary data.</text>
</comment>
<evidence type="ECO:0000256" key="1">
    <source>
        <dbReference type="ARBA" id="ARBA00004651"/>
    </source>
</evidence>
<feature type="transmembrane region" description="Helical" evidence="9">
    <location>
        <begin position="196"/>
        <end position="213"/>
    </location>
</feature>
<evidence type="ECO:0000256" key="5">
    <source>
        <dbReference type="ARBA" id="ARBA00022692"/>
    </source>
</evidence>
<keyword evidence="8 9" id="KW-0472">Membrane</keyword>
<dbReference type="PROSITE" id="PS50850">
    <property type="entry name" value="MFS"/>
    <property type="match status" value="1"/>
</dbReference>
<dbReference type="PANTHER" id="PTHR43528:SF1">
    <property type="entry name" value="ALPHA-KETOGLUTARATE PERMEASE"/>
    <property type="match status" value="1"/>
</dbReference>
<comment type="subcellular location">
    <subcellularLocation>
        <location evidence="1">Cell membrane</location>
        <topology evidence="1">Multi-pass membrane protein</topology>
    </subcellularLocation>
</comment>
<dbReference type="RefSeq" id="WP_308487858.1">
    <property type="nucleotide sequence ID" value="NZ_JAVFCB010000002.1"/>
</dbReference>
<feature type="transmembrane region" description="Helical" evidence="9">
    <location>
        <begin position="338"/>
        <end position="361"/>
    </location>
</feature>
<dbReference type="PROSITE" id="PS00217">
    <property type="entry name" value="SUGAR_TRANSPORT_2"/>
    <property type="match status" value="1"/>
</dbReference>
<sequence length="440" mass="46748">MVQQTAPAPDRARTRVAVRAAIAGGIGTVIEYYDFTVYAYLSIVIGPLFFPSGNPAVSTLSALGVFAGAYVVRPFGGIFFGRVGDRRGRRAALVATVVMTGTCSVLMGLLPTYATIGVLAPVLLVIVRALQGFAAGGEVGGAMTYIIESAPAHRRAFFGAFTPIGTNLGFVLSSSIVGAMTLFLSPAQMSAWGWRIPFLICLPLTVVVLVIRLKIQDTEEFLKIADEKKVSKAPFLQMLRTSWRSILVVLGIGITTNGVAYLGSTYMSIYLQQIVGLPASIVYWMTAGSILALCIAMPFVGLAADRFGRRRVFVFGAVALIIITYPMLGIIGTASVGVIMALFVLYMLLSATLQVPVFTTIPELFPGPVRYTGVSFGFNVATVVAGATSPLVATALVAGTGNHQSPAFWVIGVCIIGLVTVFTMRWPDPKRVLTTTIQVP</sequence>
<evidence type="ECO:0000256" key="2">
    <source>
        <dbReference type="ARBA" id="ARBA00008240"/>
    </source>
</evidence>
<dbReference type="PANTHER" id="PTHR43528">
    <property type="entry name" value="ALPHA-KETOGLUTARATE PERMEASE"/>
    <property type="match status" value="1"/>
</dbReference>
<dbReference type="InterPro" id="IPR051084">
    <property type="entry name" value="H+-coupled_symporters"/>
</dbReference>
<keyword evidence="3" id="KW-0813">Transport</keyword>
<evidence type="ECO:0000256" key="8">
    <source>
        <dbReference type="ARBA" id="ARBA00023136"/>
    </source>
</evidence>
<dbReference type="InterPro" id="IPR036259">
    <property type="entry name" value="MFS_trans_sf"/>
</dbReference>
<dbReference type="InterPro" id="IPR005828">
    <property type="entry name" value="MFS_sugar_transport-like"/>
</dbReference>
<dbReference type="Proteomes" id="UP001230289">
    <property type="component" value="Unassembled WGS sequence"/>
</dbReference>
<dbReference type="PROSITE" id="PS00216">
    <property type="entry name" value="SUGAR_TRANSPORT_1"/>
    <property type="match status" value="1"/>
</dbReference>
<organism evidence="11 12">
    <name type="scientific">Microbacterium capsulatum</name>
    <dbReference type="NCBI Taxonomy" id="3041921"/>
    <lineage>
        <taxon>Bacteria</taxon>
        <taxon>Bacillati</taxon>
        <taxon>Actinomycetota</taxon>
        <taxon>Actinomycetes</taxon>
        <taxon>Micrococcales</taxon>
        <taxon>Microbacteriaceae</taxon>
        <taxon>Microbacterium</taxon>
    </lineage>
</organism>
<dbReference type="InterPro" id="IPR020846">
    <property type="entry name" value="MFS_dom"/>
</dbReference>
<evidence type="ECO:0000313" key="11">
    <source>
        <dbReference type="EMBL" id="MDQ4212910.1"/>
    </source>
</evidence>
<dbReference type="InterPro" id="IPR005829">
    <property type="entry name" value="Sugar_transporter_CS"/>
</dbReference>
<feature type="transmembrane region" description="Helical" evidence="9">
    <location>
        <begin position="92"/>
        <end position="110"/>
    </location>
</feature>
<comment type="similarity">
    <text evidence="2">Belongs to the major facilitator superfamily. Metabolite:H+ Symporter (MHS) family (TC 2.A.1.6) family.</text>
</comment>
<evidence type="ECO:0000256" key="4">
    <source>
        <dbReference type="ARBA" id="ARBA00022475"/>
    </source>
</evidence>
<feature type="domain" description="Major facilitator superfamily (MFS) profile" evidence="10">
    <location>
        <begin position="20"/>
        <end position="430"/>
    </location>
</feature>
<evidence type="ECO:0000259" key="10">
    <source>
        <dbReference type="PROSITE" id="PS50850"/>
    </source>
</evidence>
<name>A0ABU0XFD3_9MICO</name>
<dbReference type="SUPFAM" id="SSF103473">
    <property type="entry name" value="MFS general substrate transporter"/>
    <property type="match status" value="1"/>
</dbReference>
<evidence type="ECO:0000313" key="12">
    <source>
        <dbReference type="Proteomes" id="UP001230289"/>
    </source>
</evidence>
<feature type="transmembrane region" description="Helical" evidence="9">
    <location>
        <begin position="373"/>
        <end position="400"/>
    </location>
</feature>
<gene>
    <name evidence="11" type="ORF">RBR11_03190</name>
</gene>
<feature type="transmembrane region" description="Helical" evidence="9">
    <location>
        <begin position="56"/>
        <end position="80"/>
    </location>
</feature>
<dbReference type="EMBL" id="JAVFCB010000002">
    <property type="protein sequence ID" value="MDQ4212910.1"/>
    <property type="molecule type" value="Genomic_DNA"/>
</dbReference>
<evidence type="ECO:0000256" key="7">
    <source>
        <dbReference type="ARBA" id="ARBA00022989"/>
    </source>
</evidence>
<proteinExistence type="inferred from homology"/>
<evidence type="ECO:0000256" key="9">
    <source>
        <dbReference type="SAM" id="Phobius"/>
    </source>
</evidence>
<dbReference type="Pfam" id="PF07690">
    <property type="entry name" value="MFS_1"/>
    <property type="match status" value="1"/>
</dbReference>
<dbReference type="Gene3D" id="1.20.1250.20">
    <property type="entry name" value="MFS general substrate transporter like domains"/>
    <property type="match status" value="2"/>
</dbReference>
<feature type="transmembrane region" description="Helical" evidence="9">
    <location>
        <begin position="281"/>
        <end position="300"/>
    </location>
</feature>
<keyword evidence="6" id="KW-0769">Symport</keyword>
<feature type="transmembrane region" description="Helical" evidence="9">
    <location>
        <begin position="406"/>
        <end position="424"/>
    </location>
</feature>
<protein>
    <submittedName>
        <fullName evidence="11">MFS transporter</fullName>
    </submittedName>
</protein>
<keyword evidence="5 9" id="KW-0812">Transmembrane</keyword>
<keyword evidence="4" id="KW-1003">Cell membrane</keyword>
<dbReference type="Pfam" id="PF00083">
    <property type="entry name" value="Sugar_tr"/>
    <property type="match status" value="1"/>
</dbReference>
<keyword evidence="12" id="KW-1185">Reference proteome</keyword>
<feature type="transmembrane region" description="Helical" evidence="9">
    <location>
        <begin position="312"/>
        <end position="332"/>
    </location>
</feature>
<feature type="transmembrane region" description="Helical" evidence="9">
    <location>
        <begin position="156"/>
        <end position="184"/>
    </location>
</feature>
<evidence type="ECO:0000256" key="3">
    <source>
        <dbReference type="ARBA" id="ARBA00022448"/>
    </source>
</evidence>
<feature type="transmembrane region" description="Helical" evidence="9">
    <location>
        <begin position="246"/>
        <end position="269"/>
    </location>
</feature>
<dbReference type="InterPro" id="IPR011701">
    <property type="entry name" value="MFS"/>
</dbReference>
<reference evidence="11 12" key="1">
    <citation type="submission" date="2023-08" db="EMBL/GenBank/DDBJ databases">
        <title>Microbacterium sp. nov., isolated from a waste landfill.</title>
        <authorList>
            <person name="Wen W."/>
        </authorList>
    </citation>
    <scope>NUCLEOTIDE SEQUENCE [LARGE SCALE GENOMIC DNA]</scope>
    <source>
        <strain evidence="11 12">ASV81</strain>
    </source>
</reference>
<accession>A0ABU0XFD3</accession>
<keyword evidence="7 9" id="KW-1133">Transmembrane helix</keyword>